<reference evidence="7" key="1">
    <citation type="journal article" date="2021" name="PeerJ">
        <title>Extensive microbial diversity within the chicken gut microbiome revealed by metagenomics and culture.</title>
        <authorList>
            <person name="Gilroy R."/>
            <person name="Ravi A."/>
            <person name="Getino M."/>
            <person name="Pursley I."/>
            <person name="Horton D.L."/>
            <person name="Alikhan N.F."/>
            <person name="Baker D."/>
            <person name="Gharbi K."/>
            <person name="Hall N."/>
            <person name="Watson M."/>
            <person name="Adriaenssens E.M."/>
            <person name="Foster-Nyarko E."/>
            <person name="Jarju S."/>
            <person name="Secka A."/>
            <person name="Antonio M."/>
            <person name="Oren A."/>
            <person name="Chaudhuri R.R."/>
            <person name="La Ragione R."/>
            <person name="Hildebrand F."/>
            <person name="Pallen M.J."/>
        </authorList>
    </citation>
    <scope>NUCLEOTIDE SEQUENCE</scope>
    <source>
        <strain evidence="7">Gambia16-930</strain>
    </source>
</reference>
<dbReference type="InterPro" id="IPR002035">
    <property type="entry name" value="VWF_A"/>
</dbReference>
<reference evidence="7" key="2">
    <citation type="submission" date="2021-04" db="EMBL/GenBank/DDBJ databases">
        <authorList>
            <person name="Gilroy R."/>
        </authorList>
    </citation>
    <scope>NUCLEOTIDE SEQUENCE</scope>
    <source>
        <strain evidence="7">Gambia16-930</strain>
    </source>
</reference>
<evidence type="ECO:0000256" key="1">
    <source>
        <dbReference type="ARBA" id="ARBA00022475"/>
    </source>
</evidence>
<dbReference type="InterPro" id="IPR050768">
    <property type="entry name" value="UPF0353/GerABKA_families"/>
</dbReference>
<dbReference type="Pfam" id="PF00092">
    <property type="entry name" value="VWA"/>
    <property type="match status" value="1"/>
</dbReference>
<dbReference type="EMBL" id="DXGG01000080">
    <property type="protein sequence ID" value="HIW87110.1"/>
    <property type="molecule type" value="Genomic_DNA"/>
</dbReference>
<evidence type="ECO:0000256" key="3">
    <source>
        <dbReference type="ARBA" id="ARBA00022989"/>
    </source>
</evidence>
<protein>
    <submittedName>
        <fullName evidence="7">VWA domain-containing protein</fullName>
    </submittedName>
</protein>
<keyword evidence="1" id="KW-1003">Cell membrane</keyword>
<evidence type="ECO:0000256" key="2">
    <source>
        <dbReference type="ARBA" id="ARBA00022692"/>
    </source>
</evidence>
<feature type="domain" description="VWFA" evidence="6">
    <location>
        <begin position="1"/>
        <end position="175"/>
    </location>
</feature>
<dbReference type="Proteomes" id="UP000824267">
    <property type="component" value="Unassembled WGS sequence"/>
</dbReference>
<comment type="caution">
    <text evidence="7">The sequence shown here is derived from an EMBL/GenBank/DDBJ whole genome shotgun (WGS) entry which is preliminary data.</text>
</comment>
<evidence type="ECO:0000256" key="5">
    <source>
        <dbReference type="SAM" id="Phobius"/>
    </source>
</evidence>
<keyword evidence="3 5" id="KW-1133">Transmembrane helix</keyword>
<evidence type="ECO:0000313" key="8">
    <source>
        <dbReference type="Proteomes" id="UP000824267"/>
    </source>
</evidence>
<dbReference type="Gene3D" id="3.40.50.410">
    <property type="entry name" value="von Willebrand factor, type A domain"/>
    <property type="match status" value="1"/>
</dbReference>
<organism evidence="7 8">
    <name type="scientific">Candidatus Onthomorpha intestinigallinarum</name>
    <dbReference type="NCBI Taxonomy" id="2840880"/>
    <lineage>
        <taxon>Bacteria</taxon>
        <taxon>Pseudomonadati</taxon>
        <taxon>Bacteroidota</taxon>
        <taxon>Bacteroidia</taxon>
        <taxon>Bacteroidales</taxon>
        <taxon>Candidatus Onthomorpha</taxon>
    </lineage>
</organism>
<accession>A0A9D1RGP2</accession>
<dbReference type="PROSITE" id="PS50234">
    <property type="entry name" value="VWFA"/>
    <property type="match status" value="1"/>
</dbReference>
<dbReference type="PANTHER" id="PTHR22550:SF5">
    <property type="entry name" value="LEUCINE ZIPPER PROTEIN 4"/>
    <property type="match status" value="1"/>
</dbReference>
<gene>
    <name evidence="7" type="ORF">IAC47_02415</name>
</gene>
<keyword evidence="2 5" id="KW-0812">Transmembrane</keyword>
<sequence length="228" mass="25273">ALNQLVNQLEGDRIGLVVFAGTSFVQLPLTADYTAAKTFIDVIDTKMIQTQGTAIGESLEKAFLAFGEEKQENRSRSIILISDGEDNEQDAYKTASSIADKGVVINTIGLGLSEGAPIPIKNNGINIQYKRDNNGNIVVTKLNEELLKNIAKKGNGIYIRANNASIGLESILARINKMEKNEYEAVAYKNYENKFHVFGAIALALLLLEYVIFDKRNKYVNRKFFFGK</sequence>
<dbReference type="SUPFAM" id="SSF53300">
    <property type="entry name" value="vWA-like"/>
    <property type="match status" value="1"/>
</dbReference>
<evidence type="ECO:0000259" key="6">
    <source>
        <dbReference type="PROSITE" id="PS50234"/>
    </source>
</evidence>
<proteinExistence type="predicted"/>
<feature type="non-terminal residue" evidence="7">
    <location>
        <position position="1"/>
    </location>
</feature>
<dbReference type="AlphaFoldDB" id="A0A9D1RGP2"/>
<feature type="transmembrane region" description="Helical" evidence="5">
    <location>
        <begin position="195"/>
        <end position="213"/>
    </location>
</feature>
<dbReference type="InterPro" id="IPR036465">
    <property type="entry name" value="vWFA_dom_sf"/>
</dbReference>
<evidence type="ECO:0000313" key="7">
    <source>
        <dbReference type="EMBL" id="HIW87110.1"/>
    </source>
</evidence>
<keyword evidence="4 5" id="KW-0472">Membrane</keyword>
<name>A0A9D1RGP2_9BACT</name>
<evidence type="ECO:0000256" key="4">
    <source>
        <dbReference type="ARBA" id="ARBA00023136"/>
    </source>
</evidence>
<dbReference type="PANTHER" id="PTHR22550">
    <property type="entry name" value="SPORE GERMINATION PROTEIN"/>
    <property type="match status" value="1"/>
</dbReference>